<evidence type="ECO:0000259" key="3">
    <source>
        <dbReference type="Pfam" id="PF25954"/>
    </source>
</evidence>
<dbReference type="PROSITE" id="PS51257">
    <property type="entry name" value="PROKAR_LIPOPROTEIN"/>
    <property type="match status" value="1"/>
</dbReference>
<sequence>MAIRSISLSAAAATAALLAAALLSGCQPAGDEAHAAATADEAAPAAPTRPAPVVSAMAVRAVSMAEVRAYTGTVEPRRSVAESFRVGGKLVARLVDVGDRVAAGTVIARLDPTDFDLALAKAEAALTAATTNRDRAAADERRGADLLAKGHATAADYDGRRLALAEAAARLEQAARELDLARNQRAYADLVAGTDGVVSAIGAEPGQVVTAGAAIATLAETAAPEVRVAIPESRIGGLDGASADVSLWAGGHAYAARLREIAPTADPTTRTYAARFAIDAPDDAVRFGMTATVTLTKGDPRKVVLVPPTAVLDEGRGPVVFVIDPSGSPVRERPVEVLRYAGDAVVIAAGGLHDGERIVALGVNRLDDGEAVRVGIETATLSP</sequence>
<dbReference type="AlphaFoldDB" id="A0A4R6R6L7"/>
<evidence type="ECO:0000256" key="1">
    <source>
        <dbReference type="ARBA" id="ARBA00009477"/>
    </source>
</evidence>
<dbReference type="NCBIfam" id="TIGR01730">
    <property type="entry name" value="RND_mfp"/>
    <property type="match status" value="1"/>
</dbReference>
<feature type="chain" id="PRO_5020212701" evidence="2">
    <location>
        <begin position="30"/>
        <end position="383"/>
    </location>
</feature>
<proteinExistence type="inferred from homology"/>
<dbReference type="EMBL" id="SNXY01000013">
    <property type="protein sequence ID" value="TDP81196.1"/>
    <property type="molecule type" value="Genomic_DNA"/>
</dbReference>
<dbReference type="PANTHER" id="PTHR30469:SF18">
    <property type="entry name" value="RESISTANCE-NODULATION-CELL DIVISION (RND) EFFLUX MEMBRANE FUSION PROTEIN-RELATED"/>
    <property type="match status" value="1"/>
</dbReference>
<dbReference type="GO" id="GO:0015562">
    <property type="term" value="F:efflux transmembrane transporter activity"/>
    <property type="evidence" value="ECO:0007669"/>
    <property type="project" value="TreeGrafter"/>
</dbReference>
<evidence type="ECO:0000313" key="4">
    <source>
        <dbReference type="EMBL" id="TDP81196.1"/>
    </source>
</evidence>
<evidence type="ECO:0000313" key="5">
    <source>
        <dbReference type="Proteomes" id="UP000294547"/>
    </source>
</evidence>
<gene>
    <name evidence="4" type="ORF">EDD54_4529</name>
</gene>
<dbReference type="GO" id="GO:1990281">
    <property type="term" value="C:efflux pump complex"/>
    <property type="evidence" value="ECO:0007669"/>
    <property type="project" value="TreeGrafter"/>
</dbReference>
<dbReference type="Gene3D" id="2.40.50.100">
    <property type="match status" value="1"/>
</dbReference>
<keyword evidence="5" id="KW-1185">Reference proteome</keyword>
<dbReference type="Pfam" id="PF25954">
    <property type="entry name" value="Beta-barrel_RND_2"/>
    <property type="match status" value="1"/>
</dbReference>
<name>A0A4R6R6L7_9HYPH</name>
<dbReference type="Proteomes" id="UP000294547">
    <property type="component" value="Unassembled WGS sequence"/>
</dbReference>
<dbReference type="PANTHER" id="PTHR30469">
    <property type="entry name" value="MULTIDRUG RESISTANCE PROTEIN MDTA"/>
    <property type="match status" value="1"/>
</dbReference>
<dbReference type="SUPFAM" id="SSF111369">
    <property type="entry name" value="HlyD-like secretion proteins"/>
    <property type="match status" value="1"/>
</dbReference>
<dbReference type="RefSeq" id="WP_126541989.1">
    <property type="nucleotide sequence ID" value="NZ_BSPM01000003.1"/>
</dbReference>
<comment type="caution">
    <text evidence="4">The sequence shown here is derived from an EMBL/GenBank/DDBJ whole genome shotgun (WGS) entry which is preliminary data.</text>
</comment>
<feature type="domain" description="CusB-like beta-barrel" evidence="3">
    <location>
        <begin position="226"/>
        <end position="297"/>
    </location>
</feature>
<comment type="similarity">
    <text evidence="1">Belongs to the membrane fusion protein (MFP) (TC 8.A.1) family.</text>
</comment>
<organism evidence="4 5">
    <name type="scientific">Oharaeibacter diazotrophicus</name>
    <dbReference type="NCBI Taxonomy" id="1920512"/>
    <lineage>
        <taxon>Bacteria</taxon>
        <taxon>Pseudomonadati</taxon>
        <taxon>Pseudomonadota</taxon>
        <taxon>Alphaproteobacteria</taxon>
        <taxon>Hyphomicrobiales</taxon>
        <taxon>Pleomorphomonadaceae</taxon>
        <taxon>Oharaeibacter</taxon>
    </lineage>
</organism>
<protein>
    <submittedName>
        <fullName evidence="4">RND family efflux transporter MFP subunit</fullName>
    </submittedName>
</protein>
<dbReference type="InterPro" id="IPR058792">
    <property type="entry name" value="Beta-barrel_RND_2"/>
</dbReference>
<dbReference type="Gene3D" id="2.40.30.170">
    <property type="match status" value="1"/>
</dbReference>
<dbReference type="Gene3D" id="1.10.287.470">
    <property type="entry name" value="Helix hairpin bin"/>
    <property type="match status" value="1"/>
</dbReference>
<evidence type="ECO:0000256" key="2">
    <source>
        <dbReference type="SAM" id="SignalP"/>
    </source>
</evidence>
<accession>A0A4R6R6L7</accession>
<reference evidence="4 5" key="1">
    <citation type="submission" date="2019-03" db="EMBL/GenBank/DDBJ databases">
        <title>Genomic Encyclopedia of Type Strains, Phase IV (KMG-IV): sequencing the most valuable type-strain genomes for metagenomic binning, comparative biology and taxonomic classification.</title>
        <authorList>
            <person name="Goeker M."/>
        </authorList>
    </citation>
    <scope>NUCLEOTIDE SEQUENCE [LARGE SCALE GENOMIC DNA]</scope>
    <source>
        <strain evidence="4 5">DSM 102969</strain>
    </source>
</reference>
<dbReference type="Gene3D" id="2.40.420.20">
    <property type="match status" value="1"/>
</dbReference>
<feature type="signal peptide" evidence="2">
    <location>
        <begin position="1"/>
        <end position="29"/>
    </location>
</feature>
<dbReference type="OrthoDB" id="9813967at2"/>
<dbReference type="InterPro" id="IPR006143">
    <property type="entry name" value="RND_pump_MFP"/>
</dbReference>
<keyword evidence="2" id="KW-0732">Signal</keyword>